<evidence type="ECO:0000256" key="8">
    <source>
        <dbReference type="ARBA" id="ARBA00022833"/>
    </source>
</evidence>
<evidence type="ECO:0000313" key="15">
    <source>
        <dbReference type="Proteomes" id="UP001218579"/>
    </source>
</evidence>
<dbReference type="Pfam" id="PF01807">
    <property type="entry name" value="Zn_ribbon_DnaG"/>
    <property type="match status" value="1"/>
</dbReference>
<dbReference type="SUPFAM" id="SSF56731">
    <property type="entry name" value="DNA primase core"/>
    <property type="match status" value="1"/>
</dbReference>
<comment type="function">
    <text evidence="12">RNA polymerase that catalyzes the synthesis of short RNA molecules used as primers for DNA polymerase during DNA replication.</text>
</comment>
<dbReference type="SMART" id="SM00400">
    <property type="entry name" value="ZnF_CHCC"/>
    <property type="match status" value="1"/>
</dbReference>
<reference evidence="14 15" key="1">
    <citation type="submission" date="2023-01" db="EMBL/GenBank/DDBJ databases">
        <title>Novel species of the genus Asticcacaulis isolated from rivers.</title>
        <authorList>
            <person name="Lu H."/>
        </authorList>
    </citation>
    <scope>NUCLEOTIDE SEQUENCE [LARGE SCALE GENOMIC DNA]</scope>
    <source>
        <strain evidence="14 15">LKC15W</strain>
    </source>
</reference>
<dbReference type="HAMAP" id="MF_00974">
    <property type="entry name" value="DNA_primase_DnaG"/>
    <property type="match status" value="1"/>
</dbReference>
<accession>A0ABT5HM04</accession>
<keyword evidence="8" id="KW-0862">Zinc</keyword>
<evidence type="ECO:0000259" key="13">
    <source>
        <dbReference type="PROSITE" id="PS50880"/>
    </source>
</evidence>
<proteinExistence type="inferred from homology"/>
<protein>
    <recommendedName>
        <fullName evidence="12">DNA primase</fullName>
        <ecNumber evidence="12">2.7.7.101</ecNumber>
    </recommendedName>
</protein>
<dbReference type="PANTHER" id="PTHR30313">
    <property type="entry name" value="DNA PRIMASE"/>
    <property type="match status" value="1"/>
</dbReference>
<evidence type="ECO:0000256" key="1">
    <source>
        <dbReference type="ARBA" id="ARBA00022478"/>
    </source>
</evidence>
<evidence type="ECO:0000256" key="7">
    <source>
        <dbReference type="ARBA" id="ARBA00022771"/>
    </source>
</evidence>
<evidence type="ECO:0000313" key="14">
    <source>
        <dbReference type="EMBL" id="MDC7677284.1"/>
    </source>
</evidence>
<evidence type="ECO:0000256" key="2">
    <source>
        <dbReference type="ARBA" id="ARBA00022515"/>
    </source>
</evidence>
<dbReference type="PROSITE" id="PS50880">
    <property type="entry name" value="TOPRIM"/>
    <property type="match status" value="1"/>
</dbReference>
<dbReference type="Gene3D" id="3.40.1360.10">
    <property type="match status" value="1"/>
</dbReference>
<dbReference type="InterPro" id="IPR006171">
    <property type="entry name" value="TOPRIM_dom"/>
</dbReference>
<evidence type="ECO:0000256" key="6">
    <source>
        <dbReference type="ARBA" id="ARBA00022723"/>
    </source>
</evidence>
<dbReference type="Gene3D" id="3.90.580.10">
    <property type="entry name" value="Zinc finger, CHC2-type domain"/>
    <property type="match status" value="1"/>
</dbReference>
<keyword evidence="15" id="KW-1185">Reference proteome</keyword>
<dbReference type="EMBL" id="JAQQKV010000003">
    <property type="protein sequence ID" value="MDC7677284.1"/>
    <property type="molecule type" value="Genomic_DNA"/>
</dbReference>
<gene>
    <name evidence="12 14" type="primary">dnaG</name>
    <name evidence="14" type="ORF">PQU98_14155</name>
</gene>
<organism evidence="14 15">
    <name type="scientific">Asticcacaulis machinosus</name>
    <dbReference type="NCBI Taxonomy" id="2984211"/>
    <lineage>
        <taxon>Bacteria</taxon>
        <taxon>Pseudomonadati</taxon>
        <taxon>Pseudomonadota</taxon>
        <taxon>Alphaproteobacteria</taxon>
        <taxon>Caulobacterales</taxon>
        <taxon>Caulobacteraceae</taxon>
        <taxon>Asticcacaulis</taxon>
    </lineage>
</organism>
<dbReference type="RefSeq" id="WP_272745608.1">
    <property type="nucleotide sequence ID" value="NZ_JAQQKV010000003.1"/>
</dbReference>
<comment type="subunit">
    <text evidence="12">Monomer. Interacts with DnaB.</text>
</comment>
<dbReference type="Gene3D" id="3.90.980.10">
    <property type="entry name" value="DNA primase, catalytic core, N-terminal domain"/>
    <property type="match status" value="1"/>
</dbReference>
<dbReference type="NCBIfam" id="TIGR01391">
    <property type="entry name" value="dnaG"/>
    <property type="match status" value="1"/>
</dbReference>
<evidence type="ECO:0000256" key="5">
    <source>
        <dbReference type="ARBA" id="ARBA00022705"/>
    </source>
</evidence>
<dbReference type="InterPro" id="IPR050219">
    <property type="entry name" value="DnaG_primase"/>
</dbReference>
<dbReference type="InterPro" id="IPR034151">
    <property type="entry name" value="TOPRIM_DnaG_bac"/>
</dbReference>
<keyword evidence="1 12" id="KW-0240">DNA-directed RNA polymerase</keyword>
<keyword evidence="10 12" id="KW-0238">DNA-binding</keyword>
<evidence type="ECO:0000256" key="9">
    <source>
        <dbReference type="ARBA" id="ARBA00022842"/>
    </source>
</evidence>
<dbReference type="EC" id="2.7.7.101" evidence="12"/>
<keyword evidence="4 12" id="KW-0548">Nucleotidyltransferase</keyword>
<dbReference type="Proteomes" id="UP001218579">
    <property type="component" value="Unassembled WGS sequence"/>
</dbReference>
<dbReference type="InterPro" id="IPR002694">
    <property type="entry name" value="Znf_CHC2"/>
</dbReference>
<keyword evidence="11 12" id="KW-0804">Transcription</keyword>
<keyword evidence="2 12" id="KW-0639">Primosome</keyword>
<keyword evidence="5 12" id="KW-0235">DNA replication</keyword>
<evidence type="ECO:0000256" key="10">
    <source>
        <dbReference type="ARBA" id="ARBA00023125"/>
    </source>
</evidence>
<dbReference type="Pfam" id="PF08275">
    <property type="entry name" value="DNAG_N"/>
    <property type="match status" value="1"/>
</dbReference>
<keyword evidence="7" id="KW-0863">Zinc-finger</keyword>
<dbReference type="InterPro" id="IPR037068">
    <property type="entry name" value="DNA_primase_core_N_sf"/>
</dbReference>
<dbReference type="InterPro" id="IPR036977">
    <property type="entry name" value="DNA_primase_Znf_CHC2"/>
</dbReference>
<evidence type="ECO:0000256" key="3">
    <source>
        <dbReference type="ARBA" id="ARBA00022679"/>
    </source>
</evidence>
<dbReference type="Pfam" id="PF13155">
    <property type="entry name" value="Toprim_2"/>
    <property type="match status" value="1"/>
</dbReference>
<dbReference type="InterPro" id="IPR006295">
    <property type="entry name" value="DNA_primase_DnaG"/>
</dbReference>
<evidence type="ECO:0000256" key="12">
    <source>
        <dbReference type="HAMAP-Rule" id="MF_00974"/>
    </source>
</evidence>
<comment type="similarity">
    <text evidence="12">Belongs to the DnaG primase family.</text>
</comment>
<feature type="domain" description="Toprim" evidence="13">
    <location>
        <begin position="265"/>
        <end position="346"/>
    </location>
</feature>
<comment type="caution">
    <text evidence="12">Lacks conserved residue(s) required for the propagation of feature annotation.</text>
</comment>
<evidence type="ECO:0000256" key="11">
    <source>
        <dbReference type="ARBA" id="ARBA00023163"/>
    </source>
</evidence>
<dbReference type="InterPro" id="IPR030846">
    <property type="entry name" value="DnaG_bac"/>
</dbReference>
<dbReference type="SMART" id="SM00493">
    <property type="entry name" value="TOPRIM"/>
    <property type="match status" value="1"/>
</dbReference>
<dbReference type="PANTHER" id="PTHR30313:SF2">
    <property type="entry name" value="DNA PRIMASE"/>
    <property type="match status" value="1"/>
</dbReference>
<dbReference type="CDD" id="cd03364">
    <property type="entry name" value="TOPRIM_DnaG_primases"/>
    <property type="match status" value="1"/>
</dbReference>
<comment type="caution">
    <text evidence="14">The sequence shown here is derived from an EMBL/GenBank/DDBJ whole genome shotgun (WGS) entry which is preliminary data.</text>
</comment>
<keyword evidence="6" id="KW-0479">Metal-binding</keyword>
<keyword evidence="3 12" id="KW-0808">Transferase</keyword>
<keyword evidence="9" id="KW-0460">Magnesium</keyword>
<sequence>MRFDDHFLDELKTRLRPSEVIGKSVKLRKNGREWVGLSPFSKEKTPSFYVNDEKGFYHDFSSGKHGDIISFIQETERLSFMESVEKLALQAGMSMPVQTPQAAAQEQKKQSLTDWMELAGKWFSARLQDKNPHAQAARDYLKKRGLSDEDIHHFGLGYSPKDRTALKDALVQKGAKVADLVECGLLISVEGGGAPYDRFRDRLMFPIEDQRSKIVSFGGRALNPDEKAKYLNGPETPLFHKGQMLYGLPGALKIMGANQTKDYASDLVVVEGYMDVIACQRAHVPAVAPLGTALTEEQIDILWRRHNEPTLCFDGDKAGMRAASRALDRALPKLKPGRSFKVCYLPGGQDPDDMLREKGALALREALTVTQPFVEVLFRREAEVEPLDTPEKKAGLKKRLRALSAQIEDKDLADSYRQDLLERLDALLAPKRAATQLSGLARTPWQPKAPFRKGGKYMEPPIQATQEGLAASQKLSRSLDPMASALAQGIIEHPDWLLDVVEVLEAYGFGDEELEKLAKTLVSLSFMHDMSEGGLDRAALNRHLQKSGLGALLSEVQTAAFRSGAPFLAPDISLANAHARWLRTLNAQARLTALDREFKAGSGELLTKVGTETYMRLKTERDALRRSLMSGHIWADDVEKPS</sequence>
<comment type="catalytic activity">
    <reaction evidence="12">
        <text>ssDNA + n NTP = ssDNA/pppN(pN)n-1 hybrid + (n-1) diphosphate.</text>
        <dbReference type="EC" id="2.7.7.101"/>
    </reaction>
</comment>
<dbReference type="InterPro" id="IPR013264">
    <property type="entry name" value="DNAG_N"/>
</dbReference>
<evidence type="ECO:0000256" key="4">
    <source>
        <dbReference type="ARBA" id="ARBA00022695"/>
    </source>
</evidence>
<dbReference type="SUPFAM" id="SSF57783">
    <property type="entry name" value="Zinc beta-ribbon"/>
    <property type="match status" value="1"/>
</dbReference>
<name>A0ABT5HM04_9CAUL</name>